<evidence type="ECO:0000313" key="2">
    <source>
        <dbReference type="EMBL" id="GGK42193.1"/>
    </source>
</evidence>
<accession>A0A917QBZ5</accession>
<dbReference type="Proteomes" id="UP000600449">
    <property type="component" value="Unassembled WGS sequence"/>
</dbReference>
<evidence type="ECO:0000259" key="1">
    <source>
        <dbReference type="Pfam" id="PF21834"/>
    </source>
</evidence>
<dbReference type="AlphaFoldDB" id="A0A917QBZ5"/>
<organism evidence="2 3">
    <name type="scientific">Salinarimonas ramus</name>
    <dbReference type="NCBI Taxonomy" id="690164"/>
    <lineage>
        <taxon>Bacteria</taxon>
        <taxon>Pseudomonadati</taxon>
        <taxon>Pseudomonadota</taxon>
        <taxon>Alphaproteobacteria</taxon>
        <taxon>Hyphomicrobiales</taxon>
        <taxon>Salinarimonadaceae</taxon>
        <taxon>Salinarimonas</taxon>
    </lineage>
</organism>
<evidence type="ECO:0000313" key="3">
    <source>
        <dbReference type="Proteomes" id="UP000600449"/>
    </source>
</evidence>
<feature type="domain" description="DUF6894" evidence="1">
    <location>
        <begin position="4"/>
        <end position="72"/>
    </location>
</feature>
<name>A0A917QBZ5_9HYPH</name>
<dbReference type="InterPro" id="IPR054189">
    <property type="entry name" value="DUF6894"/>
</dbReference>
<sequence length="78" mass="8946">MPVYYFHIRSERGVHPDTEGVRLADGEAVRREAIDRALVEMSEGAKHDEDRMRWMFDVRDDADRPVLSFPFADAIPAG</sequence>
<protein>
    <recommendedName>
        <fullName evidence="1">DUF6894 domain-containing protein</fullName>
    </recommendedName>
</protein>
<comment type="caution">
    <text evidence="2">The sequence shown here is derived from an EMBL/GenBank/DDBJ whole genome shotgun (WGS) entry which is preliminary data.</text>
</comment>
<keyword evidence="3" id="KW-1185">Reference proteome</keyword>
<dbReference type="RefSeq" id="WP_188914217.1">
    <property type="nucleotide sequence ID" value="NZ_BMMF01000009.1"/>
</dbReference>
<reference evidence="2 3" key="1">
    <citation type="journal article" date="2014" name="Int. J. Syst. Evol. Microbiol.">
        <title>Complete genome sequence of Corynebacterium casei LMG S-19264T (=DSM 44701T), isolated from a smear-ripened cheese.</title>
        <authorList>
            <consortium name="US DOE Joint Genome Institute (JGI-PGF)"/>
            <person name="Walter F."/>
            <person name="Albersmeier A."/>
            <person name="Kalinowski J."/>
            <person name="Ruckert C."/>
        </authorList>
    </citation>
    <scope>NUCLEOTIDE SEQUENCE [LARGE SCALE GENOMIC DNA]</scope>
    <source>
        <strain evidence="2 3">CGMCC 1.9161</strain>
    </source>
</reference>
<dbReference type="EMBL" id="BMMF01000009">
    <property type="protein sequence ID" value="GGK42193.1"/>
    <property type="molecule type" value="Genomic_DNA"/>
</dbReference>
<gene>
    <name evidence="2" type="ORF">GCM10011322_31700</name>
</gene>
<dbReference type="Pfam" id="PF21834">
    <property type="entry name" value="DUF6894"/>
    <property type="match status" value="1"/>
</dbReference>
<proteinExistence type="predicted"/>